<feature type="compositionally biased region" description="Basic residues" evidence="1">
    <location>
        <begin position="16"/>
        <end position="26"/>
    </location>
</feature>
<sequence>MNSTTPMKEKQSIRMAKMRNIGRRRQKNEQTEGDAGKHNGIFPNCFLGNSSSLERKKANLLFLEQIDPLAAQLSI</sequence>
<protein>
    <submittedName>
        <fullName evidence="2">Uncharacterized protein</fullName>
    </submittedName>
</protein>
<feature type="non-terminal residue" evidence="2">
    <location>
        <position position="75"/>
    </location>
</feature>
<organism evidence="2 3">
    <name type="scientific">Nesidiocoris tenuis</name>
    <dbReference type="NCBI Taxonomy" id="355587"/>
    <lineage>
        <taxon>Eukaryota</taxon>
        <taxon>Metazoa</taxon>
        <taxon>Ecdysozoa</taxon>
        <taxon>Arthropoda</taxon>
        <taxon>Hexapoda</taxon>
        <taxon>Insecta</taxon>
        <taxon>Pterygota</taxon>
        <taxon>Neoptera</taxon>
        <taxon>Paraneoptera</taxon>
        <taxon>Hemiptera</taxon>
        <taxon>Heteroptera</taxon>
        <taxon>Panheteroptera</taxon>
        <taxon>Cimicomorpha</taxon>
        <taxon>Miridae</taxon>
        <taxon>Dicyphina</taxon>
        <taxon>Nesidiocoris</taxon>
    </lineage>
</organism>
<accession>A0A6H5H7V0</accession>
<reference evidence="2 3" key="1">
    <citation type="submission" date="2020-02" db="EMBL/GenBank/DDBJ databases">
        <authorList>
            <person name="Ferguson B K."/>
        </authorList>
    </citation>
    <scope>NUCLEOTIDE SEQUENCE [LARGE SCALE GENOMIC DNA]</scope>
</reference>
<evidence type="ECO:0000256" key="1">
    <source>
        <dbReference type="SAM" id="MobiDB-lite"/>
    </source>
</evidence>
<gene>
    <name evidence="2" type="ORF">NTEN_LOCUS14806</name>
</gene>
<feature type="compositionally biased region" description="Basic and acidic residues" evidence="1">
    <location>
        <begin position="27"/>
        <end position="37"/>
    </location>
</feature>
<name>A0A6H5H7V0_9HEMI</name>
<dbReference type="AlphaFoldDB" id="A0A6H5H7V0"/>
<proteinExistence type="predicted"/>
<dbReference type="EMBL" id="CADCXU010022046">
    <property type="protein sequence ID" value="CAB0009689.1"/>
    <property type="molecule type" value="Genomic_DNA"/>
</dbReference>
<evidence type="ECO:0000313" key="3">
    <source>
        <dbReference type="Proteomes" id="UP000479000"/>
    </source>
</evidence>
<dbReference type="Proteomes" id="UP000479000">
    <property type="component" value="Unassembled WGS sequence"/>
</dbReference>
<evidence type="ECO:0000313" key="2">
    <source>
        <dbReference type="EMBL" id="CAB0009689.1"/>
    </source>
</evidence>
<feature type="region of interest" description="Disordered" evidence="1">
    <location>
        <begin position="1"/>
        <end position="41"/>
    </location>
</feature>
<keyword evidence="3" id="KW-1185">Reference proteome</keyword>